<evidence type="ECO:0000256" key="1">
    <source>
        <dbReference type="SAM" id="Coils"/>
    </source>
</evidence>
<protein>
    <submittedName>
        <fullName evidence="2">Gas vesicle protein GvpG</fullName>
    </submittedName>
</protein>
<keyword evidence="3" id="KW-1185">Reference proteome</keyword>
<dbReference type="AlphaFoldDB" id="A0A3M7TRU5"/>
<feature type="coiled-coil region" evidence="1">
    <location>
        <begin position="45"/>
        <end position="75"/>
    </location>
</feature>
<sequence length="87" mass="10657">MIFKLFTWPIDTLVMVGKKVKEEVDKELYDLEHIQQKLIHLQMMLEMEEISEEAYEKQEEELLERYRIAKTLEQERLRESVEENEGR</sequence>
<evidence type="ECO:0000313" key="2">
    <source>
        <dbReference type="EMBL" id="RNA67760.1"/>
    </source>
</evidence>
<reference evidence="2 3" key="1">
    <citation type="submission" date="2018-10" db="EMBL/GenBank/DDBJ databases">
        <title>Bacillus Keqinensis sp. nov., a moderately halophilic bacterium isolated from a saline-alkaline lake.</title>
        <authorList>
            <person name="Wang H."/>
        </authorList>
    </citation>
    <scope>NUCLEOTIDE SEQUENCE [LARGE SCALE GENOMIC DNA]</scope>
    <source>
        <strain evidence="2 3">KQ-3</strain>
    </source>
</reference>
<dbReference type="Proteomes" id="UP000278746">
    <property type="component" value="Unassembled WGS sequence"/>
</dbReference>
<organism evidence="2 3">
    <name type="scientific">Alteribacter keqinensis</name>
    <dbReference type="NCBI Taxonomy" id="2483800"/>
    <lineage>
        <taxon>Bacteria</taxon>
        <taxon>Bacillati</taxon>
        <taxon>Bacillota</taxon>
        <taxon>Bacilli</taxon>
        <taxon>Bacillales</taxon>
        <taxon>Bacillaceae</taxon>
        <taxon>Alteribacter</taxon>
    </lineage>
</organism>
<dbReference type="RefSeq" id="WP_122899486.1">
    <property type="nucleotide sequence ID" value="NZ_RHIB01000002.1"/>
</dbReference>
<dbReference type="EMBL" id="RHIB01000002">
    <property type="protein sequence ID" value="RNA67760.1"/>
    <property type="molecule type" value="Genomic_DNA"/>
</dbReference>
<keyword evidence="1" id="KW-0175">Coiled coil</keyword>
<proteinExistence type="predicted"/>
<name>A0A3M7TRU5_9BACI</name>
<evidence type="ECO:0000313" key="3">
    <source>
        <dbReference type="Proteomes" id="UP000278746"/>
    </source>
</evidence>
<dbReference type="Pfam" id="PF05120">
    <property type="entry name" value="GvpG"/>
    <property type="match status" value="1"/>
</dbReference>
<accession>A0A3M7TRU5</accession>
<dbReference type="InterPro" id="IPR007804">
    <property type="entry name" value="GvpG"/>
</dbReference>
<comment type="caution">
    <text evidence="2">The sequence shown here is derived from an EMBL/GenBank/DDBJ whole genome shotgun (WGS) entry which is preliminary data.</text>
</comment>
<gene>
    <name evidence="2" type="ORF">EBO34_13695</name>
</gene>